<sequence>MLALPCAVAEKAPDLDVDWVLEAVARPAPSRTPFVELRDSPLLKQPLRLQGEYRREQDGRLVRRVESPYLETTTLTAGEAVIERAGRAPRRIALRQAPELAAVQAGFGALLAGDRELLQETYAVQAQGVRERWTLRLVPRDPRLAASLARIDLRGRGVELRCVESHPAKGEPQRTLMAGAAAAATGVDDASALAALCHDGEEAP</sequence>
<name>A0A7V8K6U0_9GAMM</name>
<keyword evidence="2" id="KW-1185">Reference proteome</keyword>
<dbReference type="InterPro" id="IPR004564">
    <property type="entry name" value="OM_lipoprot_carrier_LolA-like"/>
</dbReference>
<dbReference type="EMBL" id="MWIP01000011">
    <property type="protein sequence ID" value="KAF1685717.1"/>
    <property type="molecule type" value="Genomic_DNA"/>
</dbReference>
<gene>
    <name evidence="1" type="ORF">B1992_11005</name>
</gene>
<evidence type="ECO:0000313" key="2">
    <source>
        <dbReference type="Proteomes" id="UP000462066"/>
    </source>
</evidence>
<comment type="caution">
    <text evidence="1">The sequence shown here is derived from an EMBL/GenBank/DDBJ whole genome shotgun (WGS) entry which is preliminary data.</text>
</comment>
<dbReference type="Pfam" id="PF19574">
    <property type="entry name" value="LolA_3"/>
    <property type="match status" value="1"/>
</dbReference>
<evidence type="ECO:0000313" key="1">
    <source>
        <dbReference type="EMBL" id="KAF1685717.1"/>
    </source>
</evidence>
<reference evidence="1 2" key="1">
    <citation type="submission" date="2017-10" db="EMBL/GenBank/DDBJ databases">
        <title>Whole genome sequencing of Pseudoxanthomonas broegbernensis DSM 12573(T).</title>
        <authorList>
            <person name="Kumar S."/>
            <person name="Bansal K."/>
            <person name="Kaur A."/>
            <person name="Patil P."/>
            <person name="Sharma S."/>
            <person name="Patil P.B."/>
        </authorList>
    </citation>
    <scope>NUCLEOTIDE SEQUENCE [LARGE SCALE GENOMIC DNA]</scope>
    <source>
        <strain evidence="1 2">DSM 12573</strain>
    </source>
</reference>
<organism evidence="1 2">
    <name type="scientific">Pseudoxanthomonas broegbernensis</name>
    <dbReference type="NCBI Taxonomy" id="83619"/>
    <lineage>
        <taxon>Bacteria</taxon>
        <taxon>Pseudomonadati</taxon>
        <taxon>Pseudomonadota</taxon>
        <taxon>Gammaproteobacteria</taxon>
        <taxon>Lysobacterales</taxon>
        <taxon>Lysobacteraceae</taxon>
        <taxon>Pseudoxanthomonas</taxon>
    </lineage>
</organism>
<protein>
    <submittedName>
        <fullName evidence="1">Fatty acyl CoA synthetase</fullName>
    </submittedName>
</protein>
<proteinExistence type="predicted"/>
<dbReference type="Proteomes" id="UP000462066">
    <property type="component" value="Unassembled WGS sequence"/>
</dbReference>
<dbReference type="AlphaFoldDB" id="A0A7V8K6U0"/>
<accession>A0A7V8K6U0</accession>